<keyword evidence="2" id="KW-1185">Reference proteome</keyword>
<comment type="caution">
    <text evidence="1">The sequence shown here is derived from an EMBL/GenBank/DDBJ whole genome shotgun (WGS) entry which is preliminary data.</text>
</comment>
<dbReference type="Proteomes" id="UP000703674">
    <property type="component" value="Unassembled WGS sequence"/>
</dbReference>
<sequence length="117" mass="13485">PLYDSFGTIDTVRHLYTPRKDQWYDLTPEVTYINLDSITTGELKTAFEHGKDKKALVLDLRNYPRNIRDTDLSGFLYPKKKKFVKVLFPLSSTPSYGDPDGKAPLRFILDPFKTGKK</sequence>
<feature type="non-terminal residue" evidence="1">
    <location>
        <position position="117"/>
    </location>
</feature>
<feature type="non-terminal residue" evidence="1">
    <location>
        <position position="1"/>
    </location>
</feature>
<dbReference type="RefSeq" id="WP_168139933.1">
    <property type="nucleotide sequence ID" value="NZ_JAAVJR010001148.1"/>
</dbReference>
<accession>A0ABX1DAD3</accession>
<evidence type="ECO:0000313" key="1">
    <source>
        <dbReference type="EMBL" id="NJW55436.1"/>
    </source>
</evidence>
<protein>
    <recommendedName>
        <fullName evidence="3">Peptidase S41</fullName>
    </recommendedName>
</protein>
<name>A0ABX1DAD3_9FLAO</name>
<reference evidence="1 2" key="1">
    <citation type="submission" date="2020-03" db="EMBL/GenBank/DDBJ databases">
        <title>Salinimicrobium sp. nov, isolated from SCS.</title>
        <authorList>
            <person name="Cao W.R."/>
        </authorList>
    </citation>
    <scope>NUCLEOTIDE SEQUENCE [LARGE SCALE GENOMIC DNA]</scope>
    <source>
        <strain evidence="2">J15B91</strain>
    </source>
</reference>
<gene>
    <name evidence="1" type="ORF">HC175_21200</name>
</gene>
<dbReference type="EMBL" id="JAAVJR010001148">
    <property type="protein sequence ID" value="NJW55436.1"/>
    <property type="molecule type" value="Genomic_DNA"/>
</dbReference>
<evidence type="ECO:0008006" key="3">
    <source>
        <dbReference type="Google" id="ProtNLM"/>
    </source>
</evidence>
<proteinExistence type="predicted"/>
<organism evidence="1 2">
    <name type="scientific">Salinimicrobium oceani</name>
    <dbReference type="NCBI Taxonomy" id="2722702"/>
    <lineage>
        <taxon>Bacteria</taxon>
        <taxon>Pseudomonadati</taxon>
        <taxon>Bacteroidota</taxon>
        <taxon>Flavobacteriia</taxon>
        <taxon>Flavobacteriales</taxon>
        <taxon>Flavobacteriaceae</taxon>
        <taxon>Salinimicrobium</taxon>
    </lineage>
</organism>
<evidence type="ECO:0000313" key="2">
    <source>
        <dbReference type="Proteomes" id="UP000703674"/>
    </source>
</evidence>